<keyword evidence="7" id="KW-0482">Metalloprotease</keyword>
<dbReference type="Proteomes" id="UP000823771">
    <property type="component" value="Unassembled WGS sequence"/>
</dbReference>
<dbReference type="Pfam" id="PF05193">
    <property type="entry name" value="Peptidase_M16_C"/>
    <property type="match status" value="2"/>
</dbReference>
<name>A0A9D9ISU6_9BACT</name>
<evidence type="ECO:0000256" key="3">
    <source>
        <dbReference type="ARBA" id="ARBA00022670"/>
    </source>
</evidence>
<feature type="domain" description="Peptidase M16 C-terminal" evidence="10">
    <location>
        <begin position="210"/>
        <end position="391"/>
    </location>
</feature>
<feature type="domain" description="Peptidase M16 N-terminal" evidence="9">
    <location>
        <begin position="66"/>
        <end position="176"/>
    </location>
</feature>
<dbReference type="InterPro" id="IPR007863">
    <property type="entry name" value="Peptidase_M16_C"/>
</dbReference>
<evidence type="ECO:0000256" key="8">
    <source>
        <dbReference type="RuleBase" id="RU004447"/>
    </source>
</evidence>
<keyword evidence="6" id="KW-0862">Zinc</keyword>
<evidence type="ECO:0000313" key="11">
    <source>
        <dbReference type="EMBL" id="MBO8477459.1"/>
    </source>
</evidence>
<dbReference type="InterPro" id="IPR011765">
    <property type="entry name" value="Pept_M16_N"/>
</dbReference>
<protein>
    <submittedName>
        <fullName evidence="11">Insulinase family protein</fullName>
    </submittedName>
</protein>
<evidence type="ECO:0000256" key="7">
    <source>
        <dbReference type="ARBA" id="ARBA00023049"/>
    </source>
</evidence>
<dbReference type="Gene3D" id="3.30.830.10">
    <property type="entry name" value="Metalloenzyme, LuxS/M16 peptidase-like"/>
    <property type="match status" value="3"/>
</dbReference>
<evidence type="ECO:0000259" key="9">
    <source>
        <dbReference type="Pfam" id="PF00675"/>
    </source>
</evidence>
<feature type="domain" description="Peptidase M16 C-terminal" evidence="10">
    <location>
        <begin position="708"/>
        <end position="873"/>
    </location>
</feature>
<evidence type="ECO:0000259" key="10">
    <source>
        <dbReference type="Pfam" id="PF05193"/>
    </source>
</evidence>
<dbReference type="PROSITE" id="PS00143">
    <property type="entry name" value="INSULINASE"/>
    <property type="match status" value="1"/>
</dbReference>
<sequence length="946" mass="106531">MLNNRNLLISVFALALLALFPQVSLARERLPEDPEIIKGKLANGLTYYIRHNEDPAGCADFYIAHNVGALQEEDSQNGLAHFLEHMAFNGTVHYPGKTVLEFLAKEGVRFGYNVNAYTTRTETVYNLSSIPLVRDSFVDSVLMVLHDWSCGILCEEDALDAERGVISEEWRRKDNARMRMMSRQNDLIYKGAKHTQRSVLGTLEVINGFAREDILGFYHKWYRPDLQAIIIVGDFDPEEMERKVRRLFSDIPAAESPAGKEPCPVPALDGPLFENMTDPDIGYRTLKVIHKTPYPEREERAYVDFLKDFYCRQVASAAVSARFRTAAEKPGSHVRSSVLVQMEAGTDFYVSMFTLTPEKDGYLEDLLMFYELEIKRLSEYGISEDEFRNAKFNVYRKRRLGRQDTGTRSKEIVDACLDDFLRGIPCTGPEYRRMLEKRVLDSIGYEDVLPYIGMMFMDSEKIYSYSINDSISGVLPSPERMRELVRLAGETAVERDFPESSSVSLDVSSHPGKVIGIHKVKGTGMEKWTLDNGAVLYWQPSGPGTDGTVLSLKAYFSTGYGAFPQDSTGIYRAAARFIDRYAGFRGMDRAGLEEMPECYGAGVSLSSDPVSPSVSMRADSGSIGKGFRMFHLQMTEPFFSSGRTLEKYVRDNVSYRRKPLSDHERFSRAVRQAEYGGHPWKEDLDSNCFTALTPDLLSRAFGRLFGDPGRMTVYVTGAPDRDTLLALVEKYVASVRGACVVKPSRVSAPGPVYRGKVVVDSLYTVRTVPKSTVDCRFRSHIRLSTENIAALDVLDYIMSGRYMDRIREERGGTYHVAVETSALPSDRGSVSMSVSFETRPEITDLLISDVMEIMDDMCRRGPDDVELSNARKYLLKRHAEQLERKEGRLSVRCGEMADYIMYGYNAASGYAEALAKVTPRDVRSMASRLGRGHVLLAVCRENTSLQ</sequence>
<reference evidence="11" key="2">
    <citation type="journal article" date="2021" name="PeerJ">
        <title>Extensive microbial diversity within the chicken gut microbiome revealed by metagenomics and culture.</title>
        <authorList>
            <person name="Gilroy R."/>
            <person name="Ravi A."/>
            <person name="Getino M."/>
            <person name="Pursley I."/>
            <person name="Horton D.L."/>
            <person name="Alikhan N.F."/>
            <person name="Baker D."/>
            <person name="Gharbi K."/>
            <person name="Hall N."/>
            <person name="Watson M."/>
            <person name="Adriaenssens E.M."/>
            <person name="Foster-Nyarko E."/>
            <person name="Jarju S."/>
            <person name="Secka A."/>
            <person name="Antonio M."/>
            <person name="Oren A."/>
            <person name="Chaudhuri R.R."/>
            <person name="La Ragione R."/>
            <person name="Hildebrand F."/>
            <person name="Pallen M.J."/>
        </authorList>
    </citation>
    <scope>NUCLEOTIDE SEQUENCE</scope>
    <source>
        <strain evidence="11">2478</strain>
    </source>
</reference>
<dbReference type="InterPro" id="IPR011249">
    <property type="entry name" value="Metalloenz_LuxS/M16"/>
</dbReference>
<comment type="similarity">
    <text evidence="2 8">Belongs to the peptidase M16 family.</text>
</comment>
<dbReference type="EMBL" id="JADILZ010000013">
    <property type="protein sequence ID" value="MBO8477459.1"/>
    <property type="molecule type" value="Genomic_DNA"/>
</dbReference>
<dbReference type="GO" id="GO:0004222">
    <property type="term" value="F:metalloendopeptidase activity"/>
    <property type="evidence" value="ECO:0007669"/>
    <property type="project" value="InterPro"/>
</dbReference>
<organism evidence="11 12">
    <name type="scientific">Candidatus Cryptobacteroides excrementipullorum</name>
    <dbReference type="NCBI Taxonomy" id="2840761"/>
    <lineage>
        <taxon>Bacteria</taxon>
        <taxon>Pseudomonadati</taxon>
        <taxon>Bacteroidota</taxon>
        <taxon>Bacteroidia</taxon>
        <taxon>Bacteroidales</taxon>
        <taxon>Candidatus Cryptobacteroides</taxon>
    </lineage>
</organism>
<comment type="cofactor">
    <cofactor evidence="1">
        <name>Zn(2+)</name>
        <dbReference type="ChEBI" id="CHEBI:29105"/>
    </cofactor>
</comment>
<dbReference type="GO" id="GO:0046872">
    <property type="term" value="F:metal ion binding"/>
    <property type="evidence" value="ECO:0007669"/>
    <property type="project" value="UniProtKB-KW"/>
</dbReference>
<comment type="caution">
    <text evidence="11">The sequence shown here is derived from an EMBL/GenBank/DDBJ whole genome shotgun (WGS) entry which is preliminary data.</text>
</comment>
<dbReference type="InterPro" id="IPR001431">
    <property type="entry name" value="Pept_M16_Zn_BS"/>
</dbReference>
<dbReference type="PANTHER" id="PTHR43690">
    <property type="entry name" value="NARDILYSIN"/>
    <property type="match status" value="1"/>
</dbReference>
<evidence type="ECO:0000256" key="5">
    <source>
        <dbReference type="ARBA" id="ARBA00022801"/>
    </source>
</evidence>
<proteinExistence type="inferred from homology"/>
<dbReference type="Pfam" id="PF00675">
    <property type="entry name" value="Peptidase_M16"/>
    <property type="match status" value="1"/>
</dbReference>
<keyword evidence="4" id="KW-0479">Metal-binding</keyword>
<dbReference type="InterPro" id="IPR050626">
    <property type="entry name" value="Peptidase_M16"/>
</dbReference>
<keyword evidence="3" id="KW-0645">Protease</keyword>
<evidence type="ECO:0000256" key="6">
    <source>
        <dbReference type="ARBA" id="ARBA00022833"/>
    </source>
</evidence>
<dbReference type="AlphaFoldDB" id="A0A9D9ISU6"/>
<evidence type="ECO:0000313" key="12">
    <source>
        <dbReference type="Proteomes" id="UP000823771"/>
    </source>
</evidence>
<evidence type="ECO:0000256" key="2">
    <source>
        <dbReference type="ARBA" id="ARBA00007261"/>
    </source>
</evidence>
<gene>
    <name evidence="11" type="ORF">IAB80_00940</name>
</gene>
<evidence type="ECO:0000256" key="4">
    <source>
        <dbReference type="ARBA" id="ARBA00022723"/>
    </source>
</evidence>
<accession>A0A9D9ISU6</accession>
<dbReference type="SUPFAM" id="SSF63411">
    <property type="entry name" value="LuxS/MPP-like metallohydrolase"/>
    <property type="match status" value="3"/>
</dbReference>
<keyword evidence="5" id="KW-0378">Hydrolase</keyword>
<dbReference type="PANTHER" id="PTHR43690:SF17">
    <property type="entry name" value="PROTEIN YHJJ"/>
    <property type="match status" value="1"/>
</dbReference>
<dbReference type="GO" id="GO:0006508">
    <property type="term" value="P:proteolysis"/>
    <property type="evidence" value="ECO:0007669"/>
    <property type="project" value="UniProtKB-KW"/>
</dbReference>
<reference evidence="11" key="1">
    <citation type="submission" date="2020-10" db="EMBL/GenBank/DDBJ databases">
        <authorList>
            <person name="Gilroy R."/>
        </authorList>
    </citation>
    <scope>NUCLEOTIDE SEQUENCE</scope>
    <source>
        <strain evidence="11">2478</strain>
    </source>
</reference>
<evidence type="ECO:0000256" key="1">
    <source>
        <dbReference type="ARBA" id="ARBA00001947"/>
    </source>
</evidence>